<organism evidence="1 2">
    <name type="scientific">Dipteronia sinensis</name>
    <dbReference type="NCBI Taxonomy" id="43782"/>
    <lineage>
        <taxon>Eukaryota</taxon>
        <taxon>Viridiplantae</taxon>
        <taxon>Streptophyta</taxon>
        <taxon>Embryophyta</taxon>
        <taxon>Tracheophyta</taxon>
        <taxon>Spermatophyta</taxon>
        <taxon>Magnoliopsida</taxon>
        <taxon>eudicotyledons</taxon>
        <taxon>Gunneridae</taxon>
        <taxon>Pentapetalae</taxon>
        <taxon>rosids</taxon>
        <taxon>malvids</taxon>
        <taxon>Sapindales</taxon>
        <taxon>Sapindaceae</taxon>
        <taxon>Hippocastanoideae</taxon>
        <taxon>Acereae</taxon>
        <taxon>Dipteronia</taxon>
    </lineage>
</organism>
<sequence length="121" mass="14075">MRLGILQRLLNGWLGLDNRFINLYRWLLYGSLVLLGKCEVHERETLKVRMRPGRWTQTWLSVLCIWGGRKQWVNHVLSLMLLLNAIISGPSCQVANHPVYNLLKAFELSSKLTENLGRVYI</sequence>
<gene>
    <name evidence="1" type="ORF">Dsin_001089</name>
</gene>
<proteinExistence type="predicted"/>
<comment type="caution">
    <text evidence="1">The sequence shown here is derived from an EMBL/GenBank/DDBJ whole genome shotgun (WGS) entry which is preliminary data.</text>
</comment>
<name>A0AAE0EI19_9ROSI</name>
<accession>A0AAE0EI19</accession>
<dbReference type="Proteomes" id="UP001281410">
    <property type="component" value="Unassembled WGS sequence"/>
</dbReference>
<reference evidence="1" key="1">
    <citation type="journal article" date="2023" name="Plant J.">
        <title>Genome sequences and population genomics provide insights into the demographic history, inbreeding, and mutation load of two 'living fossil' tree species of Dipteronia.</title>
        <authorList>
            <person name="Feng Y."/>
            <person name="Comes H.P."/>
            <person name="Chen J."/>
            <person name="Zhu S."/>
            <person name="Lu R."/>
            <person name="Zhang X."/>
            <person name="Li P."/>
            <person name="Qiu J."/>
            <person name="Olsen K.M."/>
            <person name="Qiu Y."/>
        </authorList>
    </citation>
    <scope>NUCLEOTIDE SEQUENCE</scope>
    <source>
        <strain evidence="1">NBL</strain>
    </source>
</reference>
<keyword evidence="2" id="KW-1185">Reference proteome</keyword>
<evidence type="ECO:0000313" key="1">
    <source>
        <dbReference type="EMBL" id="KAK3229208.1"/>
    </source>
</evidence>
<dbReference type="AlphaFoldDB" id="A0AAE0EI19"/>
<evidence type="ECO:0000313" key="2">
    <source>
        <dbReference type="Proteomes" id="UP001281410"/>
    </source>
</evidence>
<dbReference type="EMBL" id="JANJYJ010000001">
    <property type="protein sequence ID" value="KAK3229208.1"/>
    <property type="molecule type" value="Genomic_DNA"/>
</dbReference>
<protein>
    <submittedName>
        <fullName evidence="1">Uncharacterized protein</fullName>
    </submittedName>
</protein>